<dbReference type="Pfam" id="PF00590">
    <property type="entry name" value="TP_methylase"/>
    <property type="match status" value="1"/>
</dbReference>
<evidence type="ECO:0000313" key="8">
    <source>
        <dbReference type="EMBL" id="MCP1102171.1"/>
    </source>
</evidence>
<protein>
    <submittedName>
        <fullName evidence="8">Precorrin-6y C5,15-methyltransferase (Decarboxylating) subunit CbiE</fullName>
    </submittedName>
</protein>
<comment type="caution">
    <text evidence="8">The sequence shown here is derived from an EMBL/GenBank/DDBJ whole genome shotgun (WGS) entry which is preliminary data.</text>
</comment>
<sequence>MYKKEQKVYLIGMGMGTQDTVTKEANQCLEECDWIIGSKRIVQSVKSFKKPVFLSHKPEEILEFLQEKKEQEKFAILFSGDSGFYSGAKRLVEVLEDQYEVIIIPGISSFVYFAGKLKTSWEDAEFVSLHGRETNYIYSICHSAKTFLLLGDQKKTKEFCEKLKYYNLTNLEIWVGQNLSSEQEKIFKRDSKSLAPEELKGLTVLMIRNPNPDKRIRPHISDEEFIRGSVPMTKGEIRSLIMDKLQLKKDSILYDIGAGTGSISIEAALQGMDVKVFAIEKKEEACKLIRENCRQFRVDNVKVIAGYAPEAYGDLEKPTHVFIGGSSGNMKEILEGVKTKNPKVRIVLTAITLESLNMALEAEKAGILEELCITQVNVSSVKTRGAYHMMQGENPIFIISEGE</sequence>
<dbReference type="InterPro" id="IPR050714">
    <property type="entry name" value="Cobalamin_biosynth_MTase"/>
</dbReference>
<evidence type="ECO:0000256" key="1">
    <source>
        <dbReference type="ARBA" id="ARBA00004953"/>
    </source>
</evidence>
<dbReference type="PANTHER" id="PTHR43182:SF1">
    <property type="entry name" value="COBALT-PRECORRIN-7 C(5)-METHYLTRANSFERASE"/>
    <property type="match status" value="1"/>
</dbReference>
<dbReference type="InterPro" id="IPR006365">
    <property type="entry name" value="Cbl_synth_CobL"/>
</dbReference>
<proteinExistence type="predicted"/>
<dbReference type="Pfam" id="PF13847">
    <property type="entry name" value="Methyltransf_31"/>
    <property type="match status" value="1"/>
</dbReference>
<evidence type="ECO:0000313" key="9">
    <source>
        <dbReference type="Proteomes" id="UP001523566"/>
    </source>
</evidence>
<dbReference type="InterPro" id="IPR014008">
    <property type="entry name" value="Cbl_synth_MTase_CbiT"/>
</dbReference>
<keyword evidence="5" id="KW-0949">S-adenosyl-L-methionine</keyword>
<dbReference type="PANTHER" id="PTHR43182">
    <property type="entry name" value="COBALT-PRECORRIN-6B C(15)-METHYLTRANSFERASE (DECARBOXYLATING)"/>
    <property type="match status" value="1"/>
</dbReference>
<dbReference type="InterPro" id="IPR000878">
    <property type="entry name" value="4pyrrol_Mease"/>
</dbReference>
<evidence type="ECO:0000256" key="4">
    <source>
        <dbReference type="ARBA" id="ARBA00022679"/>
    </source>
</evidence>
<comment type="pathway">
    <text evidence="1">Cofactor biosynthesis; adenosylcobalamin biosynthesis.</text>
</comment>
<reference evidence="8 9" key="1">
    <citation type="journal article" date="2022" name="Genome Biol. Evol.">
        <title>Host diet, physiology and behaviors set the stage for Lachnospiraceae cladogenesis.</title>
        <authorList>
            <person name="Vera-Ponce De Leon A."/>
            <person name="Schneider M."/>
            <person name="Jahnes B.C."/>
            <person name="Sadowski V."/>
            <person name="Camuy-Velez L.A."/>
            <person name="Duan J."/>
            <person name="Sabree Z.L."/>
        </authorList>
    </citation>
    <scope>NUCLEOTIDE SEQUENCE [LARGE SCALE GENOMIC DNA]</scope>
    <source>
        <strain evidence="8 9">PAL113</strain>
    </source>
</reference>
<accession>A0ABT1EBF1</accession>
<gene>
    <name evidence="8" type="primary">cbiE</name>
    <name evidence="8" type="ORF">NK125_07035</name>
</gene>
<name>A0ABT1EBF1_9FIRM</name>
<feature type="domain" description="Methyltransferase" evidence="7">
    <location>
        <begin position="249"/>
        <end position="308"/>
    </location>
</feature>
<evidence type="ECO:0000256" key="5">
    <source>
        <dbReference type="ARBA" id="ARBA00022691"/>
    </source>
</evidence>
<organism evidence="8 9">
    <name type="scientific">Aequitasia blattaphilus</name>
    <dbReference type="NCBI Taxonomy" id="2949332"/>
    <lineage>
        <taxon>Bacteria</taxon>
        <taxon>Bacillati</taxon>
        <taxon>Bacillota</taxon>
        <taxon>Clostridia</taxon>
        <taxon>Lachnospirales</taxon>
        <taxon>Lachnospiraceae</taxon>
        <taxon>Aequitasia</taxon>
    </lineage>
</organism>
<keyword evidence="4" id="KW-0808">Transferase</keyword>
<dbReference type="NCBIfam" id="TIGR02469">
    <property type="entry name" value="CbiT"/>
    <property type="match status" value="1"/>
</dbReference>
<dbReference type="CDD" id="cd02440">
    <property type="entry name" value="AdoMet_MTases"/>
    <property type="match status" value="1"/>
</dbReference>
<dbReference type="InterPro" id="IPR014776">
    <property type="entry name" value="4pyrrole_Mease_sub2"/>
</dbReference>
<feature type="domain" description="Tetrapyrrole methylase" evidence="6">
    <location>
        <begin position="7"/>
        <end position="191"/>
    </location>
</feature>
<dbReference type="InterPro" id="IPR014777">
    <property type="entry name" value="4pyrrole_Mease_sub1"/>
</dbReference>
<dbReference type="NCBIfam" id="TIGR02467">
    <property type="entry name" value="CbiE"/>
    <property type="match status" value="1"/>
</dbReference>
<dbReference type="InterPro" id="IPR025714">
    <property type="entry name" value="Methyltranfer_dom"/>
</dbReference>
<keyword evidence="9" id="KW-1185">Reference proteome</keyword>
<dbReference type="SUPFAM" id="SSF53335">
    <property type="entry name" value="S-adenosyl-L-methionine-dependent methyltransferases"/>
    <property type="match status" value="1"/>
</dbReference>
<evidence type="ECO:0000256" key="2">
    <source>
        <dbReference type="ARBA" id="ARBA00022573"/>
    </source>
</evidence>
<keyword evidence="2" id="KW-0169">Cobalamin biosynthesis</keyword>
<dbReference type="Proteomes" id="UP001523566">
    <property type="component" value="Unassembled WGS sequence"/>
</dbReference>
<evidence type="ECO:0000259" key="7">
    <source>
        <dbReference type="Pfam" id="PF13847"/>
    </source>
</evidence>
<dbReference type="PIRSF" id="PIRSF036428">
    <property type="entry name" value="CobL"/>
    <property type="match status" value="1"/>
</dbReference>
<dbReference type="Gene3D" id="3.40.50.150">
    <property type="entry name" value="Vaccinia Virus protein VP39"/>
    <property type="match status" value="1"/>
</dbReference>
<dbReference type="InterPro" id="IPR012818">
    <property type="entry name" value="CbiE"/>
</dbReference>
<dbReference type="InterPro" id="IPR029063">
    <property type="entry name" value="SAM-dependent_MTases_sf"/>
</dbReference>
<dbReference type="RefSeq" id="WP_262065955.1">
    <property type="nucleotide sequence ID" value="NZ_JAMXOD010000008.1"/>
</dbReference>
<dbReference type="Gene3D" id="3.30.950.10">
    <property type="entry name" value="Methyltransferase, Cobalt-precorrin-4 Transmethylase, Domain 2"/>
    <property type="match status" value="1"/>
</dbReference>
<keyword evidence="3" id="KW-0489">Methyltransferase</keyword>
<evidence type="ECO:0000259" key="6">
    <source>
        <dbReference type="Pfam" id="PF00590"/>
    </source>
</evidence>
<dbReference type="Gene3D" id="3.40.1010.10">
    <property type="entry name" value="Cobalt-precorrin-4 Transmethylase, Domain 1"/>
    <property type="match status" value="1"/>
</dbReference>
<dbReference type="SUPFAM" id="SSF53790">
    <property type="entry name" value="Tetrapyrrole methylase"/>
    <property type="match status" value="1"/>
</dbReference>
<dbReference type="InterPro" id="IPR035996">
    <property type="entry name" value="4pyrrol_Methylase_sf"/>
</dbReference>
<dbReference type="EMBL" id="JAMZFW010000008">
    <property type="protein sequence ID" value="MCP1102171.1"/>
    <property type="molecule type" value="Genomic_DNA"/>
</dbReference>
<evidence type="ECO:0000256" key="3">
    <source>
        <dbReference type="ARBA" id="ARBA00022603"/>
    </source>
</evidence>
<dbReference type="CDD" id="cd11644">
    <property type="entry name" value="Precorrin-6Y-MT"/>
    <property type="match status" value="1"/>
</dbReference>